<sequence length="480" mass="53069">STGCRALKPPCILYPSSVDQVVAILKILGEKNETFVVKSGGHNPNQHFASIDGGPLISTKRLNEVIFDSASMAVRVGSGNRWEDVYEVLKDTSVTVVGGYVVGGSLSFLSTQYGWAANSIVEFKVVLANSKEATASNTSHSDLFHALKGGGSNYGVVTAYTMIVHPQGEIWGGNMVFTGEKASEMLAAVRDFTEYYPDEKAGIIMTAGITALGAFDLWIMFLFYDGPIPPEDVFKNFANIGPFVNNCATRSYYDLLSSNNWAEVKGSVYTTATETISLPNATVGPEVMGAYYEHWRNTMESVVGVSGVIGSVALQPMPKLIARKAKELGGDMLDLDDSVDRIIMEFDYSYLLSDDDATMEDATQRLYEGMRELILGFTESGYLPEVYLPLFMNDGYFRQDYFGRLSIVDYAPTVQDKYDPDGFFGENWWIQDAMLDTARDNFGPVVMLSFIDCRVRMPMLGLRRGLCDDGRLQEHEQALW</sequence>
<accession>A0ACB6RD42</accession>
<keyword evidence="2" id="KW-1185">Reference proteome</keyword>
<reference evidence="1" key="1">
    <citation type="journal article" date="2020" name="Stud. Mycol.">
        <title>101 Dothideomycetes genomes: a test case for predicting lifestyles and emergence of pathogens.</title>
        <authorList>
            <person name="Haridas S."/>
            <person name="Albert R."/>
            <person name="Binder M."/>
            <person name="Bloem J."/>
            <person name="Labutti K."/>
            <person name="Salamov A."/>
            <person name="Andreopoulos B."/>
            <person name="Baker S."/>
            <person name="Barry K."/>
            <person name="Bills G."/>
            <person name="Bluhm B."/>
            <person name="Cannon C."/>
            <person name="Castanera R."/>
            <person name="Culley D."/>
            <person name="Daum C."/>
            <person name="Ezra D."/>
            <person name="Gonzalez J."/>
            <person name="Henrissat B."/>
            <person name="Kuo A."/>
            <person name="Liang C."/>
            <person name="Lipzen A."/>
            <person name="Lutzoni F."/>
            <person name="Magnuson J."/>
            <person name="Mondo S."/>
            <person name="Nolan M."/>
            <person name="Ohm R."/>
            <person name="Pangilinan J."/>
            <person name="Park H.-J."/>
            <person name="Ramirez L."/>
            <person name="Alfaro M."/>
            <person name="Sun H."/>
            <person name="Tritt A."/>
            <person name="Yoshinaga Y."/>
            <person name="Zwiers L.-H."/>
            <person name="Turgeon B."/>
            <person name="Goodwin S."/>
            <person name="Spatafora J."/>
            <person name="Crous P."/>
            <person name="Grigoriev I."/>
        </authorList>
    </citation>
    <scope>NUCLEOTIDE SEQUENCE</scope>
    <source>
        <strain evidence="1">ATCC 200398</strain>
    </source>
</reference>
<feature type="non-terminal residue" evidence="1">
    <location>
        <position position="1"/>
    </location>
</feature>
<dbReference type="EMBL" id="MU003494">
    <property type="protein sequence ID" value="KAF2476240.1"/>
    <property type="molecule type" value="Genomic_DNA"/>
</dbReference>
<dbReference type="Proteomes" id="UP000799755">
    <property type="component" value="Unassembled WGS sequence"/>
</dbReference>
<evidence type="ECO:0000313" key="1">
    <source>
        <dbReference type="EMBL" id="KAF2476240.1"/>
    </source>
</evidence>
<organism evidence="1 2">
    <name type="scientific">Lindgomyces ingoldianus</name>
    <dbReference type="NCBI Taxonomy" id="673940"/>
    <lineage>
        <taxon>Eukaryota</taxon>
        <taxon>Fungi</taxon>
        <taxon>Dikarya</taxon>
        <taxon>Ascomycota</taxon>
        <taxon>Pezizomycotina</taxon>
        <taxon>Dothideomycetes</taxon>
        <taxon>Pleosporomycetidae</taxon>
        <taxon>Pleosporales</taxon>
        <taxon>Lindgomycetaceae</taxon>
        <taxon>Lindgomyces</taxon>
    </lineage>
</organism>
<gene>
    <name evidence="1" type="ORF">BDR25DRAFT_375061</name>
</gene>
<name>A0ACB6RD42_9PLEO</name>
<proteinExistence type="predicted"/>
<comment type="caution">
    <text evidence="1">The sequence shown here is derived from an EMBL/GenBank/DDBJ whole genome shotgun (WGS) entry which is preliminary data.</text>
</comment>
<evidence type="ECO:0000313" key="2">
    <source>
        <dbReference type="Proteomes" id="UP000799755"/>
    </source>
</evidence>
<protein>
    <submittedName>
        <fullName evidence="1">FAD binding domain-containing protein</fullName>
    </submittedName>
</protein>